<dbReference type="Proteomes" id="UP000176101">
    <property type="component" value="Unassembled WGS sequence"/>
</dbReference>
<name>A0A1E7KFL8_9ACTN</name>
<dbReference type="InterPro" id="IPR012349">
    <property type="entry name" value="Split_barrel_FMN-bd"/>
</dbReference>
<comment type="caution">
    <text evidence="2">The sequence shown here is derived from an EMBL/GenBank/DDBJ whole genome shotgun (WGS) entry which is preliminary data.</text>
</comment>
<reference evidence="2 3" key="1">
    <citation type="journal article" date="2016" name="Front. Microbiol.">
        <title>Comparative Genomics Analysis of Streptomyces Species Reveals Their Adaptation to the Marine Environment and Their Diversity at the Genomic Level.</title>
        <authorList>
            <person name="Tian X."/>
            <person name="Zhang Z."/>
            <person name="Yang T."/>
            <person name="Chen M."/>
            <person name="Li J."/>
            <person name="Chen F."/>
            <person name="Yang J."/>
            <person name="Li W."/>
            <person name="Zhang B."/>
            <person name="Zhang Z."/>
            <person name="Wu J."/>
            <person name="Zhang C."/>
            <person name="Long L."/>
            <person name="Xiao J."/>
        </authorList>
    </citation>
    <scope>NUCLEOTIDE SEQUENCE [LARGE SCALE GENOMIC DNA]</scope>
    <source>
        <strain evidence="2 3">SCSIO 02100</strain>
    </source>
</reference>
<dbReference type="Pfam" id="PF01243">
    <property type="entry name" value="PNPOx_N"/>
    <property type="match status" value="1"/>
</dbReference>
<evidence type="ECO:0000313" key="2">
    <source>
        <dbReference type="EMBL" id="OEV02720.1"/>
    </source>
</evidence>
<accession>A0A1E7KFL8</accession>
<evidence type="ECO:0000259" key="1">
    <source>
        <dbReference type="Pfam" id="PF01243"/>
    </source>
</evidence>
<dbReference type="EMBL" id="LJGU01000127">
    <property type="protein sequence ID" value="OEV02720.1"/>
    <property type="molecule type" value="Genomic_DNA"/>
</dbReference>
<gene>
    <name evidence="2" type="ORF">AN216_14710</name>
</gene>
<feature type="domain" description="Pyridoxamine 5'-phosphate oxidase N-terminal" evidence="1">
    <location>
        <begin position="15"/>
        <end position="136"/>
    </location>
</feature>
<protein>
    <submittedName>
        <fullName evidence="2">Pyridoxamine 5'-phosphate oxidase</fullName>
    </submittedName>
</protein>
<dbReference type="Gene3D" id="2.30.110.10">
    <property type="entry name" value="Electron Transport, Fmn-binding Protein, Chain A"/>
    <property type="match status" value="1"/>
</dbReference>
<proteinExistence type="predicted"/>
<keyword evidence="3" id="KW-1185">Reference proteome</keyword>
<sequence length="157" mass="17748">MTLDSAARTRTQRKQEVLERLRTEHDVWVASADAEGTPCLVPLSLYWDGTAIWLATRETNPTGRNLRTGRSTRLSFPDTHDAVLLDGGVETFTKRDIDEATADAFAARCGWEPRRSAARGVVGDYVYFRVTLTAVQAFRGLHEMPERHLMREGEWLV</sequence>
<organism evidence="2 3">
    <name type="scientific">Streptomyces oceani</name>
    <dbReference type="NCBI Taxonomy" id="1075402"/>
    <lineage>
        <taxon>Bacteria</taxon>
        <taxon>Bacillati</taxon>
        <taxon>Actinomycetota</taxon>
        <taxon>Actinomycetes</taxon>
        <taxon>Kitasatosporales</taxon>
        <taxon>Streptomycetaceae</taxon>
        <taxon>Streptomyces</taxon>
    </lineage>
</organism>
<dbReference type="STRING" id="1075402.AN216_14710"/>
<evidence type="ECO:0000313" key="3">
    <source>
        <dbReference type="Proteomes" id="UP000176101"/>
    </source>
</evidence>
<dbReference type="AlphaFoldDB" id="A0A1E7KFL8"/>
<dbReference type="OrthoDB" id="3627463at2"/>
<dbReference type="SUPFAM" id="SSF50475">
    <property type="entry name" value="FMN-binding split barrel"/>
    <property type="match status" value="1"/>
</dbReference>
<dbReference type="RefSeq" id="WP_070197103.1">
    <property type="nucleotide sequence ID" value="NZ_LJGU01000127.1"/>
</dbReference>
<dbReference type="InterPro" id="IPR011576">
    <property type="entry name" value="Pyridox_Oxase_N"/>
</dbReference>